<organism evidence="2 3">
    <name type="scientific">Candidatus Phytoplasma gossypii</name>
    <dbReference type="NCBI Taxonomy" id="2982629"/>
    <lineage>
        <taxon>Bacteria</taxon>
        <taxon>Bacillati</taxon>
        <taxon>Mycoplasmatota</taxon>
        <taxon>Mollicutes</taxon>
        <taxon>Acholeplasmatales</taxon>
        <taxon>Acholeplasmataceae</taxon>
        <taxon>Candidatus Phytoplasma</taxon>
        <taxon>16SrII (Peanut WB group)</taxon>
    </lineage>
</organism>
<dbReference type="SUPFAM" id="SSF56672">
    <property type="entry name" value="DNA/RNA polymerases"/>
    <property type="match status" value="1"/>
</dbReference>
<dbReference type="Proteomes" id="UP001170666">
    <property type="component" value="Unassembled WGS sequence"/>
</dbReference>
<dbReference type="InterPro" id="IPR000477">
    <property type="entry name" value="RT_dom"/>
</dbReference>
<gene>
    <name evidence="2" type="ORF">OC698_00105</name>
</gene>
<comment type="caution">
    <text evidence="2">The sequence shown here is derived from an EMBL/GenBank/DDBJ whole genome shotgun (WGS) entry which is preliminary data.</text>
</comment>
<dbReference type="InterPro" id="IPR043502">
    <property type="entry name" value="DNA/RNA_pol_sf"/>
</dbReference>
<protein>
    <recommendedName>
        <fullName evidence="1">Reverse transcriptase domain-containing protein</fullName>
    </recommendedName>
</protein>
<sequence length="52" mass="5915">MEDGIKYKSLSGSPQGGIISPLLANVYLHYIDLKMEELIKEGKPTWKKKPRI</sequence>
<name>A0ABT9D2X8_9MOLU</name>
<dbReference type="EMBL" id="JAOSIT010000001">
    <property type="protein sequence ID" value="MDO8057112.1"/>
    <property type="molecule type" value="Genomic_DNA"/>
</dbReference>
<feature type="domain" description="Reverse transcriptase" evidence="1">
    <location>
        <begin position="1"/>
        <end position="52"/>
    </location>
</feature>
<dbReference type="PROSITE" id="PS50878">
    <property type="entry name" value="RT_POL"/>
    <property type="match status" value="1"/>
</dbReference>
<dbReference type="RefSeq" id="WP_304512728.1">
    <property type="nucleotide sequence ID" value="NZ_JAOSIT010000001.1"/>
</dbReference>
<evidence type="ECO:0000259" key="1">
    <source>
        <dbReference type="PROSITE" id="PS50878"/>
    </source>
</evidence>
<evidence type="ECO:0000313" key="2">
    <source>
        <dbReference type="EMBL" id="MDO8057112.1"/>
    </source>
</evidence>
<accession>A0ABT9D2X8</accession>
<evidence type="ECO:0000313" key="3">
    <source>
        <dbReference type="Proteomes" id="UP001170666"/>
    </source>
</evidence>
<reference evidence="2 3" key="1">
    <citation type="journal article" date="2023" name="Int. J. Syst. Evol. Microbiol.">
        <title>The observation of taxonomic boundaries for the 16SrII and 16SrXXV phytoplasmas using genome-based delimitation.</title>
        <authorList>
            <person name="Rodrigues Jardim B."/>
            <person name="Tran-Nguyen L.T.T."/>
            <person name="Gambley C."/>
            <person name="Al-Sadi A.M."/>
            <person name="Al-Subhi A.M."/>
            <person name="Foissac X."/>
            <person name="Salar P."/>
            <person name="Cai H."/>
            <person name="Yang J.Y."/>
            <person name="Davis R."/>
            <person name="Jones L."/>
            <person name="Rodoni B."/>
            <person name="Constable F.E."/>
        </authorList>
    </citation>
    <scope>NUCLEOTIDE SEQUENCE [LARGE SCALE GENOMIC DNA]</scope>
    <source>
        <strain evidence="2">BAWM-BFA-CoWB</strain>
    </source>
</reference>
<keyword evidence="3" id="KW-1185">Reference proteome</keyword>
<proteinExistence type="predicted"/>